<proteinExistence type="predicted"/>
<dbReference type="AlphaFoldDB" id="B7Q1J8"/>
<feature type="region of interest" description="Disordered" evidence="1">
    <location>
        <begin position="29"/>
        <end position="54"/>
    </location>
</feature>
<dbReference type="InParanoid" id="B7Q1J8"/>
<dbReference type="VEuPathDB" id="VectorBase:ISCW008887"/>
<evidence type="ECO:0000313" key="2">
    <source>
        <dbReference type="EMBL" id="EEC12720.1"/>
    </source>
</evidence>
<gene>
    <name evidence="2" type="ORF">IscW_ISCW008887</name>
</gene>
<name>B7Q1J8_IXOSC</name>
<reference evidence="2 4" key="1">
    <citation type="submission" date="2008-03" db="EMBL/GenBank/DDBJ databases">
        <title>Annotation of Ixodes scapularis.</title>
        <authorList>
            <consortium name="Ixodes scapularis Genome Project Consortium"/>
            <person name="Caler E."/>
            <person name="Hannick L.I."/>
            <person name="Bidwell S."/>
            <person name="Joardar V."/>
            <person name="Thiagarajan M."/>
            <person name="Amedeo P."/>
            <person name="Galinsky K.J."/>
            <person name="Schobel S."/>
            <person name="Inman J."/>
            <person name="Hostetler J."/>
            <person name="Miller J."/>
            <person name="Hammond M."/>
            <person name="Megy K."/>
            <person name="Lawson D."/>
            <person name="Kodira C."/>
            <person name="Sutton G."/>
            <person name="Meyer J."/>
            <person name="Hill C.A."/>
            <person name="Birren B."/>
            <person name="Nene V."/>
            <person name="Collins F."/>
            <person name="Alarcon-Chaidez F."/>
            <person name="Wikel S."/>
            <person name="Strausberg R."/>
        </authorList>
    </citation>
    <scope>NUCLEOTIDE SEQUENCE [LARGE SCALE GENOMIC DNA]</scope>
    <source>
        <strain evidence="4">Wikel</strain>
        <strain evidence="2">Wikel colony</strain>
    </source>
</reference>
<organism>
    <name type="scientific">Ixodes scapularis</name>
    <name type="common">Black-legged tick</name>
    <name type="synonym">Deer tick</name>
    <dbReference type="NCBI Taxonomy" id="6945"/>
    <lineage>
        <taxon>Eukaryota</taxon>
        <taxon>Metazoa</taxon>
        <taxon>Ecdysozoa</taxon>
        <taxon>Arthropoda</taxon>
        <taxon>Chelicerata</taxon>
        <taxon>Arachnida</taxon>
        <taxon>Acari</taxon>
        <taxon>Parasitiformes</taxon>
        <taxon>Ixodida</taxon>
        <taxon>Ixodoidea</taxon>
        <taxon>Ixodidae</taxon>
        <taxon>Ixodinae</taxon>
        <taxon>Ixodes</taxon>
    </lineage>
</organism>
<dbReference type="Proteomes" id="UP000001555">
    <property type="component" value="Unassembled WGS sequence"/>
</dbReference>
<dbReference type="PaxDb" id="6945-B7Q1J8"/>
<dbReference type="HOGENOM" id="CLU_3052680_0_0_1"/>
<dbReference type="EMBL" id="DS838049">
    <property type="protein sequence ID" value="EEC12720.1"/>
    <property type="molecule type" value="Genomic_DNA"/>
</dbReference>
<protein>
    <submittedName>
        <fullName evidence="2 3">Uncharacterized protein</fullName>
    </submittedName>
</protein>
<keyword evidence="4" id="KW-1185">Reference proteome</keyword>
<reference evidence="3" key="2">
    <citation type="submission" date="2020-05" db="UniProtKB">
        <authorList>
            <consortium name="EnsemblMetazoa"/>
        </authorList>
    </citation>
    <scope>IDENTIFICATION</scope>
    <source>
        <strain evidence="3">wikel</strain>
    </source>
</reference>
<evidence type="ECO:0000313" key="4">
    <source>
        <dbReference type="Proteomes" id="UP000001555"/>
    </source>
</evidence>
<sequence>MRFTKPAARVFSSLELSPPLRLVKQYYTTRHHHRHRYTRGPRLSLHRDEEKKKG</sequence>
<dbReference type="EMBL" id="ABJB010953040">
    <property type="status" value="NOT_ANNOTATED_CDS"/>
    <property type="molecule type" value="Genomic_DNA"/>
</dbReference>
<feature type="compositionally biased region" description="Basic and acidic residues" evidence="1">
    <location>
        <begin position="45"/>
        <end position="54"/>
    </location>
</feature>
<evidence type="ECO:0000256" key="1">
    <source>
        <dbReference type="SAM" id="MobiDB-lite"/>
    </source>
</evidence>
<accession>B7Q1J8</accession>
<dbReference type="EnsemblMetazoa" id="ISCW008887-RA">
    <property type="protein sequence ID" value="ISCW008887-PA"/>
    <property type="gene ID" value="ISCW008887"/>
</dbReference>
<evidence type="ECO:0000313" key="3">
    <source>
        <dbReference type="EnsemblMetazoa" id="ISCW008887-PA"/>
    </source>
</evidence>
<feature type="compositionally biased region" description="Basic residues" evidence="1">
    <location>
        <begin position="29"/>
        <end position="39"/>
    </location>
</feature>